<dbReference type="AlphaFoldDB" id="A0A4Q9DP30"/>
<sequence>MAGNKEDTSSFVKKLHETQEKDEKNRRSGGHKHPEERLPNHKH</sequence>
<name>A0A4Q9DP30_9BACL</name>
<proteinExistence type="predicted"/>
<feature type="region of interest" description="Disordered" evidence="1">
    <location>
        <begin position="1"/>
        <end position="43"/>
    </location>
</feature>
<gene>
    <name evidence="2" type="ORF">EYB31_16930</name>
</gene>
<dbReference type="Pfam" id="PF13215">
    <property type="entry name" value="DUF4023"/>
    <property type="match status" value="1"/>
</dbReference>
<keyword evidence="3" id="KW-1185">Reference proteome</keyword>
<protein>
    <submittedName>
        <fullName evidence="2">DUF4023 domain-containing protein</fullName>
    </submittedName>
</protein>
<dbReference type="Proteomes" id="UP000293142">
    <property type="component" value="Unassembled WGS sequence"/>
</dbReference>
<reference evidence="2 3" key="1">
    <citation type="submission" date="2019-02" db="EMBL/GenBank/DDBJ databases">
        <title>Paenibacillus sp. nov., isolated from surface-sterilized tissue of Thalictrum simplex L.</title>
        <authorList>
            <person name="Tuo L."/>
        </authorList>
    </citation>
    <scope>NUCLEOTIDE SEQUENCE [LARGE SCALE GENOMIC DNA]</scope>
    <source>
        <strain evidence="2 3">N2SHLJ1</strain>
    </source>
</reference>
<dbReference type="EMBL" id="SIRE01000011">
    <property type="protein sequence ID" value="TBL77821.1"/>
    <property type="molecule type" value="Genomic_DNA"/>
</dbReference>
<evidence type="ECO:0000256" key="1">
    <source>
        <dbReference type="SAM" id="MobiDB-lite"/>
    </source>
</evidence>
<evidence type="ECO:0000313" key="2">
    <source>
        <dbReference type="EMBL" id="TBL77821.1"/>
    </source>
</evidence>
<dbReference type="InterPro" id="IPR025097">
    <property type="entry name" value="DUF4023"/>
</dbReference>
<dbReference type="OrthoDB" id="2631586at2"/>
<accession>A0A4Q9DP30</accession>
<dbReference type="RefSeq" id="WP_131014552.1">
    <property type="nucleotide sequence ID" value="NZ_SIRE01000011.1"/>
</dbReference>
<evidence type="ECO:0000313" key="3">
    <source>
        <dbReference type="Proteomes" id="UP000293142"/>
    </source>
</evidence>
<comment type="caution">
    <text evidence="2">The sequence shown here is derived from an EMBL/GenBank/DDBJ whole genome shotgun (WGS) entry which is preliminary data.</text>
</comment>
<organism evidence="2 3">
    <name type="scientific">Paenibacillus thalictri</name>
    <dbReference type="NCBI Taxonomy" id="2527873"/>
    <lineage>
        <taxon>Bacteria</taxon>
        <taxon>Bacillati</taxon>
        <taxon>Bacillota</taxon>
        <taxon>Bacilli</taxon>
        <taxon>Bacillales</taxon>
        <taxon>Paenibacillaceae</taxon>
        <taxon>Paenibacillus</taxon>
    </lineage>
</organism>